<name>A0A397RU75_9MOLU</name>
<feature type="compositionally biased region" description="Acidic residues" evidence="1">
    <location>
        <begin position="319"/>
        <end position="336"/>
    </location>
</feature>
<dbReference type="EMBL" id="QXEV01000008">
    <property type="protein sequence ID" value="RIA75979.1"/>
    <property type="molecule type" value="Genomic_DNA"/>
</dbReference>
<evidence type="ECO:0000256" key="1">
    <source>
        <dbReference type="SAM" id="MobiDB-lite"/>
    </source>
</evidence>
<protein>
    <recommendedName>
        <fullName evidence="4">Peptidase S24-like protein</fullName>
    </recommendedName>
</protein>
<feature type="region of interest" description="Disordered" evidence="1">
    <location>
        <begin position="25"/>
        <end position="52"/>
    </location>
</feature>
<sequence length="336" mass="38553">MKKFQQASETEDLLDELLEGIDLNQQAEEEETETEAKAEEVKEKGKSDEERGKYSKEQLEVILERVDAGLIGSLPIGMDPTNRPILKKGDIAQLRKPNRLLRKDFVFYKIGDDYFLRRIIKFKGDDIYVAGDGEHEYHIIHKEDVVAKVVGRERGKKYISFGFFPKGRFYTWRKVNLAYLRLGNRIKTYESDQNAESLEAAMQLLETQNQQQQTVQVQTPVISSDIDLDSDLAAFIDPDELVMELREEQKKAEEEEVIYVDEYGNEIKDYDPNAEANKGQFVQGASDEDEDEEFEAISIEDQEKPMDDENDGTLVGPEDIPEDDILASTDSEDENM</sequence>
<reference evidence="2 3" key="1">
    <citation type="submission" date="2018-08" db="EMBL/GenBank/DDBJ databases">
        <title>Genomic Encyclopedia of Archaeal and Bacterial Type Strains, Phase II (KMG-II): from individual species to whole genera.</title>
        <authorList>
            <person name="Goeker M."/>
        </authorList>
    </citation>
    <scope>NUCLEOTIDE SEQUENCE [LARGE SCALE GENOMIC DNA]</scope>
    <source>
        <strain evidence="2 3">ATCC 27112</strain>
    </source>
</reference>
<feature type="compositionally biased region" description="Acidic residues" evidence="1">
    <location>
        <begin position="286"/>
        <end position="300"/>
    </location>
</feature>
<keyword evidence="3" id="KW-1185">Reference proteome</keyword>
<evidence type="ECO:0008006" key="4">
    <source>
        <dbReference type="Google" id="ProtNLM"/>
    </source>
</evidence>
<accession>A0A397RU75</accession>
<organism evidence="2 3">
    <name type="scientific">Anaeroplasma bactoclasticum</name>
    <dbReference type="NCBI Taxonomy" id="2088"/>
    <lineage>
        <taxon>Bacteria</taxon>
        <taxon>Bacillati</taxon>
        <taxon>Mycoplasmatota</taxon>
        <taxon>Mollicutes</taxon>
        <taxon>Anaeroplasmatales</taxon>
        <taxon>Anaeroplasmataceae</taxon>
        <taxon>Anaeroplasma</taxon>
    </lineage>
</organism>
<dbReference type="InParanoid" id="A0A397RU75"/>
<gene>
    <name evidence="2" type="ORF">EI71_01015</name>
</gene>
<dbReference type="AlphaFoldDB" id="A0A397RU75"/>
<feature type="region of interest" description="Disordered" evidence="1">
    <location>
        <begin position="270"/>
        <end position="336"/>
    </location>
</feature>
<proteinExistence type="predicted"/>
<evidence type="ECO:0000313" key="3">
    <source>
        <dbReference type="Proteomes" id="UP000266506"/>
    </source>
</evidence>
<feature type="compositionally biased region" description="Basic and acidic residues" evidence="1">
    <location>
        <begin position="34"/>
        <end position="52"/>
    </location>
</feature>
<dbReference type="RefSeq" id="WP_119016161.1">
    <property type="nucleotide sequence ID" value="NZ_QXEV01000008.1"/>
</dbReference>
<evidence type="ECO:0000313" key="2">
    <source>
        <dbReference type="EMBL" id="RIA75979.1"/>
    </source>
</evidence>
<comment type="caution">
    <text evidence="2">The sequence shown here is derived from an EMBL/GenBank/DDBJ whole genome shotgun (WGS) entry which is preliminary data.</text>
</comment>
<dbReference type="Proteomes" id="UP000266506">
    <property type="component" value="Unassembled WGS sequence"/>
</dbReference>